<name>A0A919VND7_9ACTN</name>
<sequence length="144" mass="15427">MGTWDVGPFDNDAAADWCGGLNDAAPERRPALIRDALVRVAEHDDEYLDSSYAEKAIVAAAVVASLLPGGTGINTPYAPDFLLEGGTVTVADDVPAIAVRALDRVVEENSEWRELWEEAGDSYPRALASVQVVRSFLERAISPA</sequence>
<keyword evidence="2" id="KW-1185">Reference proteome</keyword>
<dbReference type="Proteomes" id="UP000680865">
    <property type="component" value="Unassembled WGS sequence"/>
</dbReference>
<comment type="caution">
    <text evidence="1">The sequence shown here is derived from an EMBL/GenBank/DDBJ whole genome shotgun (WGS) entry which is preliminary data.</text>
</comment>
<evidence type="ECO:0008006" key="3">
    <source>
        <dbReference type="Google" id="ProtNLM"/>
    </source>
</evidence>
<evidence type="ECO:0000313" key="1">
    <source>
        <dbReference type="EMBL" id="GIM69987.1"/>
    </source>
</evidence>
<dbReference type="InterPro" id="IPR025355">
    <property type="entry name" value="DUF4259"/>
</dbReference>
<proteinExistence type="predicted"/>
<dbReference type="Pfam" id="PF14078">
    <property type="entry name" value="DUF4259"/>
    <property type="match status" value="1"/>
</dbReference>
<gene>
    <name evidence="1" type="ORF">Aco04nite_17890</name>
</gene>
<dbReference type="RefSeq" id="WP_212996718.1">
    <property type="nucleotide sequence ID" value="NZ_BAAATW010000003.1"/>
</dbReference>
<dbReference type="EMBL" id="BOQP01000008">
    <property type="protein sequence ID" value="GIM69987.1"/>
    <property type="molecule type" value="Genomic_DNA"/>
</dbReference>
<organism evidence="1 2">
    <name type="scientific">Winogradskya consettensis</name>
    <dbReference type="NCBI Taxonomy" id="113560"/>
    <lineage>
        <taxon>Bacteria</taxon>
        <taxon>Bacillati</taxon>
        <taxon>Actinomycetota</taxon>
        <taxon>Actinomycetes</taxon>
        <taxon>Micromonosporales</taxon>
        <taxon>Micromonosporaceae</taxon>
        <taxon>Winogradskya</taxon>
    </lineage>
</organism>
<dbReference type="AlphaFoldDB" id="A0A919VND7"/>
<evidence type="ECO:0000313" key="2">
    <source>
        <dbReference type="Proteomes" id="UP000680865"/>
    </source>
</evidence>
<protein>
    <recommendedName>
        <fullName evidence="3">DUF4259 domain-containing protein</fullName>
    </recommendedName>
</protein>
<reference evidence="1" key="1">
    <citation type="submission" date="2021-03" db="EMBL/GenBank/DDBJ databases">
        <title>Whole genome shotgun sequence of Actinoplanes consettensis NBRC 14913.</title>
        <authorList>
            <person name="Komaki H."/>
            <person name="Tamura T."/>
        </authorList>
    </citation>
    <scope>NUCLEOTIDE SEQUENCE</scope>
    <source>
        <strain evidence="1">NBRC 14913</strain>
    </source>
</reference>
<accession>A0A919VND7</accession>